<proteinExistence type="predicted"/>
<evidence type="ECO:0000313" key="2">
    <source>
        <dbReference type="EMBL" id="GFD24982.1"/>
    </source>
</evidence>
<reference evidence="2" key="1">
    <citation type="journal article" date="2019" name="Sci. Rep.">
        <title>Draft genome of Tanacetum cinerariifolium, the natural source of mosquito coil.</title>
        <authorList>
            <person name="Yamashiro T."/>
            <person name="Shiraishi A."/>
            <person name="Satake H."/>
            <person name="Nakayama K."/>
        </authorList>
    </citation>
    <scope>NUCLEOTIDE SEQUENCE</scope>
</reference>
<dbReference type="AlphaFoldDB" id="A0A699UNY4"/>
<keyword evidence="1" id="KW-0175">Coiled coil</keyword>
<feature type="non-terminal residue" evidence="2">
    <location>
        <position position="1"/>
    </location>
</feature>
<evidence type="ECO:0000256" key="1">
    <source>
        <dbReference type="SAM" id="Coils"/>
    </source>
</evidence>
<feature type="coiled-coil region" evidence="1">
    <location>
        <begin position="1"/>
        <end position="59"/>
    </location>
</feature>
<gene>
    <name evidence="2" type="ORF">Tci_896951</name>
</gene>
<sequence>IEELNSQHENLAKQLDSLKAEAEPSNDDLRRLEELKNIISEEEKNINKLTQESKQFKEKVGN</sequence>
<protein>
    <submittedName>
        <fullName evidence="2">Structural maintenance of chromosomes protein 4</fullName>
    </submittedName>
</protein>
<dbReference type="EMBL" id="BKCJ011356999">
    <property type="protein sequence ID" value="GFD24982.1"/>
    <property type="molecule type" value="Genomic_DNA"/>
</dbReference>
<organism evidence="2">
    <name type="scientific">Tanacetum cinerariifolium</name>
    <name type="common">Dalmatian daisy</name>
    <name type="synonym">Chrysanthemum cinerariifolium</name>
    <dbReference type="NCBI Taxonomy" id="118510"/>
    <lineage>
        <taxon>Eukaryota</taxon>
        <taxon>Viridiplantae</taxon>
        <taxon>Streptophyta</taxon>
        <taxon>Embryophyta</taxon>
        <taxon>Tracheophyta</taxon>
        <taxon>Spermatophyta</taxon>
        <taxon>Magnoliopsida</taxon>
        <taxon>eudicotyledons</taxon>
        <taxon>Gunneridae</taxon>
        <taxon>Pentapetalae</taxon>
        <taxon>asterids</taxon>
        <taxon>campanulids</taxon>
        <taxon>Asterales</taxon>
        <taxon>Asteraceae</taxon>
        <taxon>Asteroideae</taxon>
        <taxon>Anthemideae</taxon>
        <taxon>Anthemidinae</taxon>
        <taxon>Tanacetum</taxon>
    </lineage>
</organism>
<name>A0A699UNY4_TANCI</name>
<comment type="caution">
    <text evidence="2">The sequence shown here is derived from an EMBL/GenBank/DDBJ whole genome shotgun (WGS) entry which is preliminary data.</text>
</comment>
<accession>A0A699UNY4</accession>